<keyword evidence="1" id="KW-0812">Transmembrane</keyword>
<evidence type="ECO:0000313" key="3">
    <source>
        <dbReference type="EMBL" id="AHX83028.1"/>
    </source>
</evidence>
<accession>A0A088CAK4</accession>
<gene>
    <name evidence="3" type="ORF">SBORM_0070</name>
</gene>
<reference evidence="3" key="1">
    <citation type="journal article" date="2014" name="PLoS ONE">
        <title>The 203 kbp Mitochondrial Genome of the Phytopathogenic Fungus Sclerotinia borealis Reveals Multiple Invasions of Introns and Genomic Duplications.</title>
        <authorList>
            <person name="Mardanov A.V."/>
            <person name="Beletsky A.V."/>
            <person name="Kadnikov V.V."/>
            <person name="Ignatov A.N."/>
            <person name="Ravin N.V."/>
        </authorList>
    </citation>
    <scope>NUCLEOTIDE SEQUENCE</scope>
    <source>
        <strain evidence="3">F-4128</strain>
    </source>
</reference>
<dbReference type="GeneID" id="20498029"/>
<keyword evidence="1" id="KW-0472">Membrane</keyword>
<dbReference type="InterPro" id="IPR000305">
    <property type="entry name" value="GIY-YIG_endonuc"/>
</dbReference>
<keyword evidence="1" id="KW-1133">Transmembrane helix</keyword>
<keyword evidence="3" id="KW-0255">Endonuclease</keyword>
<dbReference type="InterPro" id="IPR035901">
    <property type="entry name" value="GIY-YIG_endonuc_sf"/>
</dbReference>
<feature type="transmembrane region" description="Helical" evidence="1">
    <location>
        <begin position="254"/>
        <end position="272"/>
    </location>
</feature>
<dbReference type="AlphaFoldDB" id="A0A088CAK4"/>
<dbReference type="SUPFAM" id="SSF82771">
    <property type="entry name" value="GIY-YIG endonuclease"/>
    <property type="match status" value="1"/>
</dbReference>
<dbReference type="Gene3D" id="3.40.1440.10">
    <property type="entry name" value="GIY-YIG endonuclease"/>
    <property type="match status" value="1"/>
</dbReference>
<dbReference type="Pfam" id="PF01541">
    <property type="entry name" value="GIY-YIG"/>
    <property type="match status" value="1"/>
</dbReference>
<evidence type="ECO:0000256" key="1">
    <source>
        <dbReference type="SAM" id="Phobius"/>
    </source>
</evidence>
<keyword evidence="3" id="KW-0378">Hydrolase</keyword>
<protein>
    <submittedName>
        <fullName evidence="3">Truncated GIY-YIG endonuclease</fullName>
    </submittedName>
</protein>
<dbReference type="RefSeq" id="YP_009072386.1">
    <property type="nucleotide sequence ID" value="NC_025200.1"/>
</dbReference>
<keyword evidence="3" id="KW-0496">Mitochondrion</keyword>
<dbReference type="PROSITE" id="PS50164">
    <property type="entry name" value="GIY_YIG"/>
    <property type="match status" value="1"/>
</dbReference>
<evidence type="ECO:0000259" key="2">
    <source>
        <dbReference type="PROSITE" id="PS50164"/>
    </source>
</evidence>
<dbReference type="EMBL" id="KJ434027">
    <property type="protein sequence ID" value="AHX83028.1"/>
    <property type="molecule type" value="Genomic_DNA"/>
</dbReference>
<keyword evidence="3" id="KW-0540">Nuclease</keyword>
<sequence length="273" mass="31720">MDAYPSQLNLVTVLRCSTLFKIRIRGEIACMNKNDRRFYSDNSNSRITSEVLNEVLVNQGVSITQEELNKLLNIKGVTFDLPLNSQTYSALFGLVGRPKTRKRKAGIYIFTHLLTGRKYVGSSNSLSRRLEQYFNPNPVFTKEYGLLLPLIKKEGFSAFKLEVVVMPNPEDMELTSDYYFLFLEQYYLLNSKFNLNTQRVVNFRVNQGVTVYLYDIEGKILYYTANSLNGLKADLGVHHATSTKCIIYKKKKRMGYIFYLFILLISIFFFFFY</sequence>
<organism evidence="3">
    <name type="scientific">Sclerotinia borealis</name>
    <dbReference type="NCBI Taxonomy" id="77105"/>
    <lineage>
        <taxon>Eukaryota</taxon>
        <taxon>Fungi</taxon>
        <taxon>Dikarya</taxon>
        <taxon>Ascomycota</taxon>
        <taxon>Pezizomycotina</taxon>
        <taxon>Leotiomycetes</taxon>
        <taxon>Helotiales</taxon>
        <taxon>Sclerotiniaceae</taxon>
        <taxon>Sclerotinia</taxon>
    </lineage>
</organism>
<dbReference type="SMART" id="SM00465">
    <property type="entry name" value="GIYc"/>
    <property type="match status" value="1"/>
</dbReference>
<name>A0A088CAK4_9HELO</name>
<dbReference type="GO" id="GO:0004519">
    <property type="term" value="F:endonuclease activity"/>
    <property type="evidence" value="ECO:0007669"/>
    <property type="project" value="UniProtKB-KW"/>
</dbReference>
<proteinExistence type="predicted"/>
<geneLocation type="mitochondrion" evidence="3"/>
<feature type="domain" description="GIY-YIG" evidence="2">
    <location>
        <begin position="103"/>
        <end position="195"/>
    </location>
</feature>